<reference evidence="3" key="1">
    <citation type="submission" date="2017-01" db="EMBL/GenBank/DDBJ databases">
        <authorList>
            <person name="Wolfgang W.J."/>
            <person name="Cole J."/>
            <person name="Wroblewski D."/>
            <person name="Mcginnis J."/>
            <person name="Musser K.A."/>
        </authorList>
    </citation>
    <scope>NUCLEOTIDE SEQUENCE [LARGE SCALE GENOMIC DNA]</scope>
    <source>
        <strain evidence="3">DSM 19151</strain>
    </source>
</reference>
<proteinExistence type="predicted"/>
<dbReference type="RefSeq" id="WP_085366045.1">
    <property type="nucleotide sequence ID" value="NZ_CAUJPZ010000035.1"/>
</dbReference>
<gene>
    <name evidence="2" type="ORF">BWD09_07330</name>
</gene>
<dbReference type="EMBL" id="MTBO01000016">
    <property type="protein sequence ID" value="OSI16347.1"/>
    <property type="molecule type" value="Genomic_DNA"/>
</dbReference>
<sequence>MNQLLDKLEVNVYQLAQKFETQLGENKRLQEEVARLNDELSRQHLAQEQQKNEHQAAVGELSEALMVQMNKLKTDMEAQHRQTTETMQSQHLAATEAMQAQHRGITGQMQAQIDALTAENQKYRNALSANAEHLRTLLARLPQEAETTAQEG</sequence>
<feature type="coiled-coil region" evidence="1">
    <location>
        <begin position="19"/>
        <end position="57"/>
    </location>
</feature>
<dbReference type="STRING" id="194197.BWD09_07330"/>
<dbReference type="Proteomes" id="UP000193118">
    <property type="component" value="Unassembled WGS sequence"/>
</dbReference>
<keyword evidence="3" id="KW-1185">Reference proteome</keyword>
<comment type="caution">
    <text evidence="2">The sequence shown here is derived from an EMBL/GenBank/DDBJ whole genome shotgun (WGS) entry which is preliminary data.</text>
</comment>
<name>A0A1X3D9Z2_9NEIS</name>
<evidence type="ECO:0000256" key="1">
    <source>
        <dbReference type="SAM" id="Coils"/>
    </source>
</evidence>
<dbReference type="GeneID" id="94579675"/>
<dbReference type="OrthoDB" id="8611234at2"/>
<accession>A0A1X3D9Z2</accession>
<evidence type="ECO:0000313" key="3">
    <source>
        <dbReference type="Proteomes" id="UP000193118"/>
    </source>
</evidence>
<keyword evidence="1" id="KW-0175">Coiled coil</keyword>
<evidence type="ECO:0000313" key="2">
    <source>
        <dbReference type="EMBL" id="OSI16347.1"/>
    </source>
</evidence>
<dbReference type="AlphaFoldDB" id="A0A1X3D9Z2"/>
<protein>
    <submittedName>
        <fullName evidence="2">Uncharacterized protein</fullName>
    </submittedName>
</protein>
<organism evidence="2 3">
    <name type="scientific">Neisseria dentiae</name>
    <dbReference type="NCBI Taxonomy" id="194197"/>
    <lineage>
        <taxon>Bacteria</taxon>
        <taxon>Pseudomonadati</taxon>
        <taxon>Pseudomonadota</taxon>
        <taxon>Betaproteobacteria</taxon>
        <taxon>Neisseriales</taxon>
        <taxon>Neisseriaceae</taxon>
        <taxon>Neisseria</taxon>
    </lineage>
</organism>